<evidence type="ECO:0000313" key="2">
    <source>
        <dbReference type="EMBL" id="KAK9914023.1"/>
    </source>
</evidence>
<dbReference type="GO" id="GO:0005694">
    <property type="term" value="C:chromosome"/>
    <property type="evidence" value="ECO:0007669"/>
    <property type="project" value="InterPro"/>
</dbReference>
<dbReference type="AlphaFoldDB" id="A0AAW1W0M7"/>
<organism evidence="2 3">
    <name type="scientific">Rubus argutus</name>
    <name type="common">Southern blackberry</name>
    <dbReference type="NCBI Taxonomy" id="59490"/>
    <lineage>
        <taxon>Eukaryota</taxon>
        <taxon>Viridiplantae</taxon>
        <taxon>Streptophyta</taxon>
        <taxon>Embryophyta</taxon>
        <taxon>Tracheophyta</taxon>
        <taxon>Spermatophyta</taxon>
        <taxon>Magnoliopsida</taxon>
        <taxon>eudicotyledons</taxon>
        <taxon>Gunneridae</taxon>
        <taxon>Pentapetalae</taxon>
        <taxon>rosids</taxon>
        <taxon>fabids</taxon>
        <taxon>Rosales</taxon>
        <taxon>Rosaceae</taxon>
        <taxon>Rosoideae</taxon>
        <taxon>Rosoideae incertae sedis</taxon>
        <taxon>Rubus</taxon>
    </lineage>
</organism>
<name>A0AAW1W0M7_RUBAR</name>
<accession>A0AAW1W0M7</accession>
<dbReference type="SUPFAM" id="SSF75553">
    <property type="entry name" value="Smc hinge domain"/>
    <property type="match status" value="1"/>
</dbReference>
<reference evidence="2 3" key="1">
    <citation type="journal article" date="2023" name="G3 (Bethesda)">
        <title>A chromosome-length genome assembly and annotation of blackberry (Rubus argutus, cv. 'Hillquist').</title>
        <authorList>
            <person name="Bruna T."/>
            <person name="Aryal R."/>
            <person name="Dudchenko O."/>
            <person name="Sargent D.J."/>
            <person name="Mead D."/>
            <person name="Buti M."/>
            <person name="Cavallini A."/>
            <person name="Hytonen T."/>
            <person name="Andres J."/>
            <person name="Pham M."/>
            <person name="Weisz D."/>
            <person name="Mascagni F."/>
            <person name="Usai G."/>
            <person name="Natali L."/>
            <person name="Bassil N."/>
            <person name="Fernandez G.E."/>
            <person name="Lomsadze A."/>
            <person name="Armour M."/>
            <person name="Olukolu B."/>
            <person name="Poorten T."/>
            <person name="Britton C."/>
            <person name="Davik J."/>
            <person name="Ashrafi H."/>
            <person name="Aiden E.L."/>
            <person name="Borodovsky M."/>
            <person name="Worthington M."/>
        </authorList>
    </citation>
    <scope>NUCLEOTIDE SEQUENCE [LARGE SCALE GENOMIC DNA]</scope>
    <source>
        <strain evidence="2">PI 553951</strain>
    </source>
</reference>
<dbReference type="Pfam" id="PF06470">
    <property type="entry name" value="SMC_hinge"/>
    <property type="match status" value="1"/>
</dbReference>
<dbReference type="GO" id="GO:0005524">
    <property type="term" value="F:ATP binding"/>
    <property type="evidence" value="ECO:0007669"/>
    <property type="project" value="InterPro"/>
</dbReference>
<proteinExistence type="predicted"/>
<protein>
    <recommendedName>
        <fullName evidence="1">SMC hinge domain-containing protein</fullName>
    </recommendedName>
</protein>
<dbReference type="Gene3D" id="3.30.70.1620">
    <property type="match status" value="1"/>
</dbReference>
<dbReference type="GO" id="GO:0051276">
    <property type="term" value="P:chromosome organization"/>
    <property type="evidence" value="ECO:0007669"/>
    <property type="project" value="InterPro"/>
</dbReference>
<dbReference type="PANTHER" id="PTHR43977">
    <property type="entry name" value="STRUCTURAL MAINTENANCE OF CHROMOSOMES PROTEIN 3"/>
    <property type="match status" value="1"/>
</dbReference>
<dbReference type="EMBL" id="JBEDUW010000007">
    <property type="protein sequence ID" value="KAK9914023.1"/>
    <property type="molecule type" value="Genomic_DNA"/>
</dbReference>
<feature type="domain" description="SMC hinge" evidence="1">
    <location>
        <begin position="54"/>
        <end position="174"/>
    </location>
</feature>
<dbReference type="InterPro" id="IPR010935">
    <property type="entry name" value="SMC_hinge"/>
</dbReference>
<gene>
    <name evidence="2" type="ORF">M0R45_037822</name>
</gene>
<evidence type="ECO:0000259" key="1">
    <source>
        <dbReference type="SMART" id="SM00968"/>
    </source>
</evidence>
<evidence type="ECO:0000313" key="3">
    <source>
        <dbReference type="Proteomes" id="UP001457282"/>
    </source>
</evidence>
<dbReference type="Proteomes" id="UP001457282">
    <property type="component" value="Unassembled WGS sequence"/>
</dbReference>
<dbReference type="SMART" id="SM00968">
    <property type="entry name" value="SMC_hinge"/>
    <property type="match status" value="1"/>
</dbReference>
<keyword evidence="3" id="KW-1185">Reference proteome</keyword>
<sequence>MSKREEAVSVESELKARKTDVENVKVALESLPYKEGQMEALQKDRASELESVQKLKDEMLAKLIKVKDSSTMTALEVTAGGKLFNVVVDTESTGKQLLQNGNLRRRVTIIPLNKIQAHTVPPRVQHAAAKLVGKENAELALSLVGYDEQLRNAMEYVFGSTFVCKTIDAAKEVGSLI</sequence>
<dbReference type="FunFam" id="1.20.1060.20:FF:000005">
    <property type="entry name" value="Structural maintenance of chromosomes 2"/>
    <property type="match status" value="1"/>
</dbReference>
<comment type="caution">
    <text evidence="2">The sequence shown here is derived from an EMBL/GenBank/DDBJ whole genome shotgun (WGS) entry which is preliminary data.</text>
</comment>
<dbReference type="Gene3D" id="1.20.1060.20">
    <property type="match status" value="1"/>
</dbReference>
<dbReference type="InterPro" id="IPR036277">
    <property type="entry name" value="SMC_hinge_sf"/>
</dbReference>